<dbReference type="STRING" id="1144748.KS2013_774"/>
<protein>
    <recommendedName>
        <fullName evidence="4">DUF302 domain-containing protein</fullName>
    </recommendedName>
</protein>
<evidence type="ECO:0000256" key="1">
    <source>
        <dbReference type="SAM" id="SignalP"/>
    </source>
</evidence>
<reference evidence="3" key="1">
    <citation type="submission" date="2015-08" db="EMBL/GenBank/DDBJ databases">
        <authorList>
            <person name="Kim K.M."/>
        </authorList>
    </citation>
    <scope>NUCLEOTIDE SEQUENCE [LARGE SCALE GENOMIC DNA]</scope>
    <source>
        <strain evidence="3">KCTC 23892</strain>
    </source>
</reference>
<evidence type="ECO:0000313" key="3">
    <source>
        <dbReference type="Proteomes" id="UP000094147"/>
    </source>
</evidence>
<keyword evidence="3" id="KW-1185">Reference proteome</keyword>
<keyword evidence="1" id="KW-0732">Signal</keyword>
<feature type="chain" id="PRO_5008544344" description="DUF302 domain-containing protein" evidence="1">
    <location>
        <begin position="19"/>
        <end position="177"/>
    </location>
</feature>
<name>A0A1B3B9Q7_9GAMM</name>
<dbReference type="RefSeq" id="WP_068990022.1">
    <property type="nucleotide sequence ID" value="NZ_CP012418.1"/>
</dbReference>
<evidence type="ECO:0000313" key="2">
    <source>
        <dbReference type="EMBL" id="AOE49498.1"/>
    </source>
</evidence>
<gene>
    <name evidence="2" type="ORF">KS2013_774</name>
</gene>
<sequence length="177" mass="20101" precursor="true">MKLIFSFLLLLLSFSAGASKLLTIQELATIEQDVDVMIHNLEFGGPEDYISQMPPEFIEGFGGPESLMESAKERMAGLKEANATVVSYGLGEPFSRYEVKNRTIVIIPFDLKMSTDTQMLISKSYLIAVKYQEANRWYYLDGAGYKNMKYMIQAFLPYLPDNMEVPEVDLKIVDKNQ</sequence>
<organism evidence="2 3">
    <name type="scientific">Kangiella sediminilitoris</name>
    <dbReference type="NCBI Taxonomy" id="1144748"/>
    <lineage>
        <taxon>Bacteria</taxon>
        <taxon>Pseudomonadati</taxon>
        <taxon>Pseudomonadota</taxon>
        <taxon>Gammaproteobacteria</taxon>
        <taxon>Kangiellales</taxon>
        <taxon>Kangiellaceae</taxon>
        <taxon>Kangiella</taxon>
    </lineage>
</organism>
<dbReference type="KEGG" id="ksd:KS2013_774"/>
<feature type="signal peptide" evidence="1">
    <location>
        <begin position="1"/>
        <end position="18"/>
    </location>
</feature>
<accession>A0A1B3B9Q7</accession>
<dbReference type="AlphaFoldDB" id="A0A1B3B9Q7"/>
<dbReference type="Proteomes" id="UP000094147">
    <property type="component" value="Chromosome"/>
</dbReference>
<proteinExistence type="predicted"/>
<dbReference type="EMBL" id="CP012418">
    <property type="protein sequence ID" value="AOE49498.1"/>
    <property type="molecule type" value="Genomic_DNA"/>
</dbReference>
<evidence type="ECO:0008006" key="4">
    <source>
        <dbReference type="Google" id="ProtNLM"/>
    </source>
</evidence>